<proteinExistence type="predicted"/>
<dbReference type="PANTHER" id="PTHR36442">
    <property type="entry name" value="CYCLIC-DI-AMP PHOSPHODIESTERASE PGPH"/>
    <property type="match status" value="1"/>
</dbReference>
<evidence type="ECO:0000313" key="5">
    <source>
        <dbReference type="Proteomes" id="UP000189733"/>
    </source>
</evidence>
<name>A0A1T4VKA7_9BACT</name>
<dbReference type="Pfam" id="PF01966">
    <property type="entry name" value="HD"/>
    <property type="match status" value="1"/>
</dbReference>
<feature type="compositionally biased region" description="Low complexity" evidence="1">
    <location>
        <begin position="773"/>
        <end position="802"/>
    </location>
</feature>
<dbReference type="OrthoDB" id="9806952at2"/>
<feature type="region of interest" description="Disordered" evidence="1">
    <location>
        <begin position="749"/>
        <end position="838"/>
    </location>
</feature>
<organism evidence="4 5">
    <name type="scientific">Desulfobaculum bizertense DSM 18034</name>
    <dbReference type="NCBI Taxonomy" id="1121442"/>
    <lineage>
        <taxon>Bacteria</taxon>
        <taxon>Pseudomonadati</taxon>
        <taxon>Thermodesulfobacteriota</taxon>
        <taxon>Desulfovibrionia</taxon>
        <taxon>Desulfovibrionales</taxon>
        <taxon>Desulfovibrionaceae</taxon>
        <taxon>Desulfobaculum</taxon>
    </lineage>
</organism>
<dbReference type="InterPro" id="IPR011624">
    <property type="entry name" value="Metal-dep_PHydrolase_7TM_extra"/>
</dbReference>
<feature type="transmembrane region" description="Helical" evidence="2">
    <location>
        <begin position="40"/>
        <end position="60"/>
    </location>
</feature>
<dbReference type="CDD" id="cd00077">
    <property type="entry name" value="HDc"/>
    <property type="match status" value="1"/>
</dbReference>
<sequence>MNVFRKLKKKNSSKSRERHSSAGFGNCEGTLSSRLCAASGAMGIISILAAILILSVLAGADWSAGPRLYFVGEVADRDVVADREFLVENVEATRQKRRRAAAAQPPVFDLAPDAYEFVDRRVSRIFHVLNTSEGEDVNEVRWRVSEDLNSEVALPIFERWKEESFQNLVLGRVLPWLKGYMAKGVVSDSGAMSRFDSGIMVRNVETGIETLRMDPAAISDRYALRDDLAFYLKKDLHKSLLIRRDIWALIGPLASPSLSFNAQETAARKREVARAVEPAYFHVQQGQIIVRQGEAVSLPQHVKLKAMISDAPETFGFGRAIGLFLVGCLLVGGLRFSSRSGLCTAMTGRDMMLVSLIVLGFGLLAKAMALLGAPLALSAGAWTRDLLPYAMPIAGACGLLALFFSHAICFNIGIVISFLCASIFGGGLPLFLFYFLGCMLQTFLMKQTHTRYQTLYSLVPLLGGLLLAWFGVAFVESRDLLQLGAGTLYVLAGGIASLFIVLALSPAVELILGFTSRFKLMELMNLEQPLLQELMVAAPGTYHHSLVVSNMVEAGARAIGANPLVAKVAALYHDVGKITKPQYFIENQLGRERNRHDKLTPSMSALILISHVKKGVELARQHKLGKEIEDIIQQHHGTNLISYFYHKAKEQAEARGEEDVREEEFRYPGPKPQTKEAGLILLADAIEASSRTLSEPTPSRIKGHIESVIKKIFSDGQLDESELTLKDLHRLSEVFHRILTGIFHQRIEYPSGSQPRTDGQAADSAKELPPAESSSSQQASDASASASASDAAKDSSSSGDSSCDAERSCHDSSVPVTYGYDGYGDTELKFSKSRSVNS</sequence>
<dbReference type="InterPro" id="IPR011621">
    <property type="entry name" value="Metal-dep_PHydrolase_7TM_intra"/>
</dbReference>
<dbReference type="NCBIfam" id="TIGR00277">
    <property type="entry name" value="HDIG"/>
    <property type="match status" value="1"/>
</dbReference>
<dbReference type="PANTHER" id="PTHR36442:SF1">
    <property type="entry name" value="CYCLIC-DI-AMP PHOSPHODIESTERASE PGPH"/>
    <property type="match status" value="1"/>
</dbReference>
<feature type="transmembrane region" description="Helical" evidence="2">
    <location>
        <begin position="487"/>
        <end position="514"/>
    </location>
</feature>
<reference evidence="4 5" key="1">
    <citation type="submission" date="2017-02" db="EMBL/GenBank/DDBJ databases">
        <authorList>
            <person name="Peterson S.W."/>
        </authorList>
    </citation>
    <scope>NUCLEOTIDE SEQUENCE [LARGE SCALE GENOMIC DNA]</scope>
    <source>
        <strain evidence="4 5">DSM 18034</strain>
    </source>
</reference>
<evidence type="ECO:0000313" key="4">
    <source>
        <dbReference type="EMBL" id="SKA65366.1"/>
    </source>
</evidence>
<feature type="transmembrane region" description="Helical" evidence="2">
    <location>
        <begin position="317"/>
        <end position="336"/>
    </location>
</feature>
<keyword evidence="2" id="KW-1133">Transmembrane helix</keyword>
<dbReference type="InterPro" id="IPR006674">
    <property type="entry name" value="HD_domain"/>
</dbReference>
<feature type="transmembrane region" description="Helical" evidence="2">
    <location>
        <begin position="455"/>
        <end position="475"/>
    </location>
</feature>
<keyword evidence="5" id="KW-1185">Reference proteome</keyword>
<dbReference type="STRING" id="1121442.SAMN02745702_00527"/>
<feature type="transmembrane region" description="Helical" evidence="2">
    <location>
        <begin position="389"/>
        <end position="408"/>
    </location>
</feature>
<evidence type="ECO:0000256" key="2">
    <source>
        <dbReference type="SAM" id="Phobius"/>
    </source>
</evidence>
<feature type="region of interest" description="Disordered" evidence="1">
    <location>
        <begin position="1"/>
        <end position="23"/>
    </location>
</feature>
<dbReference type="InterPro" id="IPR052722">
    <property type="entry name" value="PgpH_phosphodiesterase"/>
</dbReference>
<gene>
    <name evidence="4" type="ORF">SAMN02745702_00527</name>
</gene>
<feature type="transmembrane region" description="Helical" evidence="2">
    <location>
        <begin position="414"/>
        <end position="435"/>
    </location>
</feature>
<dbReference type="Proteomes" id="UP000189733">
    <property type="component" value="Unassembled WGS sequence"/>
</dbReference>
<feature type="domain" description="HD/PDEase" evidence="3">
    <location>
        <begin position="537"/>
        <end position="698"/>
    </location>
</feature>
<dbReference type="EMBL" id="FUYA01000001">
    <property type="protein sequence ID" value="SKA65366.1"/>
    <property type="molecule type" value="Genomic_DNA"/>
</dbReference>
<accession>A0A1T4VKA7</accession>
<dbReference type="Pfam" id="PF07698">
    <property type="entry name" value="7TM-7TMR_HD"/>
    <property type="match status" value="1"/>
</dbReference>
<dbReference type="Pfam" id="PF07697">
    <property type="entry name" value="7TMR-HDED"/>
    <property type="match status" value="1"/>
</dbReference>
<keyword evidence="2" id="KW-0812">Transmembrane</keyword>
<dbReference type="SMART" id="SM00471">
    <property type="entry name" value="HDc"/>
    <property type="match status" value="1"/>
</dbReference>
<evidence type="ECO:0000256" key="1">
    <source>
        <dbReference type="SAM" id="MobiDB-lite"/>
    </source>
</evidence>
<keyword evidence="2" id="KW-0472">Membrane</keyword>
<protein>
    <recommendedName>
        <fullName evidence="3">HD/PDEase domain-containing protein</fullName>
    </recommendedName>
</protein>
<evidence type="ECO:0000259" key="3">
    <source>
        <dbReference type="SMART" id="SM00471"/>
    </source>
</evidence>
<dbReference type="InterPro" id="IPR006675">
    <property type="entry name" value="HDIG_dom"/>
</dbReference>
<dbReference type="SUPFAM" id="SSF109604">
    <property type="entry name" value="HD-domain/PDEase-like"/>
    <property type="match status" value="1"/>
</dbReference>
<feature type="transmembrane region" description="Helical" evidence="2">
    <location>
        <begin position="356"/>
        <end position="377"/>
    </location>
</feature>
<dbReference type="InterPro" id="IPR003607">
    <property type="entry name" value="HD/PDEase_dom"/>
</dbReference>
<feature type="compositionally biased region" description="Basic residues" evidence="1">
    <location>
        <begin position="1"/>
        <end position="13"/>
    </location>
</feature>
<dbReference type="AlphaFoldDB" id="A0A1T4VKA7"/>
<dbReference type="Gene3D" id="1.10.3210.10">
    <property type="entry name" value="Hypothetical protein af1432"/>
    <property type="match status" value="1"/>
</dbReference>
<dbReference type="RefSeq" id="WP_078683821.1">
    <property type="nucleotide sequence ID" value="NZ_FUYA01000001.1"/>
</dbReference>